<evidence type="ECO:0000313" key="2">
    <source>
        <dbReference type="EMBL" id="MFD2936748.1"/>
    </source>
</evidence>
<dbReference type="Pfam" id="PF01973">
    <property type="entry name" value="MptE-like"/>
    <property type="match status" value="1"/>
</dbReference>
<proteinExistence type="predicted"/>
<dbReference type="Gene3D" id="3.90.1480.10">
    <property type="entry name" value="Alpha-2,3-sialyltransferase"/>
    <property type="match status" value="1"/>
</dbReference>
<reference evidence="3" key="1">
    <citation type="journal article" date="2019" name="Int. J. Syst. Evol. Microbiol.">
        <title>The Global Catalogue of Microorganisms (GCM) 10K type strain sequencing project: providing services to taxonomists for standard genome sequencing and annotation.</title>
        <authorList>
            <consortium name="The Broad Institute Genomics Platform"/>
            <consortium name="The Broad Institute Genome Sequencing Center for Infectious Disease"/>
            <person name="Wu L."/>
            <person name="Ma J."/>
        </authorList>
    </citation>
    <scope>NUCLEOTIDE SEQUENCE [LARGE SCALE GENOMIC DNA]</scope>
    <source>
        <strain evidence="3">KCTC 52490</strain>
    </source>
</reference>
<comment type="caution">
    <text evidence="2">The sequence shown here is derived from an EMBL/GenBank/DDBJ whole genome shotgun (WGS) entry which is preliminary data.</text>
</comment>
<sequence>MSITAELHNSAKSTINPYRIGASVIFNRLKYDLSPYSLRNFYKLKNLRDKYLGQKCVILCNGPSLNNVDFDALDESGIFTIGLNKINLLFNRVNHRPKLIVSVNQHVIEQNFDFFSKTDIPIFLDYITTKTSGVDMSVLKSRQNLHFLNSVHVLGEFAKDVSLGVCQGYTVTYVATQLAYHLGFTKVALVGCDHNFETKGMVNKEIKLNGHDPNHFDPNYFSQKDKWQLPDLLGSEFHYQLARDEYVNSGRTIYNCTDGGKLELFERLNLLDFLKL</sequence>
<name>A0ABW6AQR1_9BACT</name>
<keyword evidence="3" id="KW-1185">Reference proteome</keyword>
<dbReference type="Proteomes" id="UP001597512">
    <property type="component" value="Unassembled WGS sequence"/>
</dbReference>
<organism evidence="2 3">
    <name type="scientific">Spirosoma flavum</name>
    <dbReference type="NCBI Taxonomy" id="2048557"/>
    <lineage>
        <taxon>Bacteria</taxon>
        <taxon>Pseudomonadati</taxon>
        <taxon>Bacteroidota</taxon>
        <taxon>Cytophagia</taxon>
        <taxon>Cytophagales</taxon>
        <taxon>Cytophagaceae</taxon>
        <taxon>Spirosoma</taxon>
    </lineage>
</organism>
<evidence type="ECO:0000259" key="1">
    <source>
        <dbReference type="Pfam" id="PF01973"/>
    </source>
</evidence>
<accession>A0ABW6AQR1</accession>
<gene>
    <name evidence="2" type="ORF">ACFS25_23405</name>
</gene>
<dbReference type="EMBL" id="JBHUOM010000023">
    <property type="protein sequence ID" value="MFD2936748.1"/>
    <property type="molecule type" value="Genomic_DNA"/>
</dbReference>
<feature type="domain" description="6-hydroxymethylpterin diphosphokinase MptE-like" evidence="1">
    <location>
        <begin position="42"/>
        <end position="197"/>
    </location>
</feature>
<dbReference type="InterPro" id="IPR002826">
    <property type="entry name" value="MptE-like"/>
</dbReference>
<evidence type="ECO:0000313" key="3">
    <source>
        <dbReference type="Proteomes" id="UP001597512"/>
    </source>
</evidence>
<protein>
    <submittedName>
        <fullName evidence="2">6-hydroxymethylpterin diphosphokinase MptE-like protein</fullName>
    </submittedName>
</protein>
<dbReference type="RefSeq" id="WP_381505832.1">
    <property type="nucleotide sequence ID" value="NZ_JBHUOM010000023.1"/>
</dbReference>